<evidence type="ECO:0000313" key="1">
    <source>
        <dbReference type="EMBL" id="OIZ95465.1"/>
    </source>
</evidence>
<dbReference type="EMBL" id="LUKY01000031">
    <property type="protein sequence ID" value="OIZ95465.1"/>
    <property type="molecule type" value="Genomic_DNA"/>
</dbReference>
<sequence>MTPGEANSIKTIEVSQKVIPAKRMYYLDQKQIWARACIGVLACAIPSYDEQQIKEATLKEKIQITEIVRNEFINQLKQTARFKIANKDYSDAILYLEIRIYGLTIPTGFTNKLKPVLMVVGRLINHDGKVLWQDSESIRSFKNLPDFEASELLQDPHNLFVAWNAAAKVVSKKLVKSLTSLRR</sequence>
<reference evidence="1 2" key="1">
    <citation type="submission" date="2016-03" db="EMBL/GenBank/DDBJ databases">
        <title>Comparative genomics of Rickettsiella.</title>
        <authorList>
            <person name="Chandler C."/>
            <person name="Wang Y."/>
        </authorList>
    </citation>
    <scope>NUCLEOTIDE SEQUENCE [LARGE SCALE GENOMIC DNA]</scope>
    <source>
        <strain evidence="1 2">RCFS May 2013</strain>
    </source>
</reference>
<dbReference type="STRING" id="1225476.A1D18_01825"/>
<name>A0A1J8NJB4_9COXI</name>
<dbReference type="Proteomes" id="UP000183924">
    <property type="component" value="Unassembled WGS sequence"/>
</dbReference>
<organism evidence="1 2">
    <name type="scientific">Candidatus Rickettsiella isopodorum</name>
    <dbReference type="NCBI Taxonomy" id="1225476"/>
    <lineage>
        <taxon>Bacteria</taxon>
        <taxon>Pseudomonadati</taxon>
        <taxon>Pseudomonadota</taxon>
        <taxon>Gammaproteobacteria</taxon>
        <taxon>Legionellales</taxon>
        <taxon>Coxiellaceae</taxon>
        <taxon>Rickettsiella</taxon>
    </lineage>
</organism>
<accession>A0A1J8NJB4</accession>
<evidence type="ECO:0000313" key="2">
    <source>
        <dbReference type="Proteomes" id="UP000183924"/>
    </source>
</evidence>
<comment type="caution">
    <text evidence="1">The sequence shown here is derived from an EMBL/GenBank/DDBJ whole genome shotgun (WGS) entry which is preliminary data.</text>
</comment>
<keyword evidence="2" id="KW-1185">Reference proteome</keyword>
<gene>
    <name evidence="1" type="ORF">A1D18_01825</name>
</gene>
<protein>
    <submittedName>
        <fullName evidence="1">Uncharacterized protein</fullName>
    </submittedName>
</protein>
<proteinExistence type="predicted"/>
<dbReference type="AlphaFoldDB" id="A0A1J8NJB4"/>